<accession>H2C935</accession>
<protein>
    <recommendedName>
        <fullName evidence="2">polynucleotide 5'-hydroxyl-kinase</fullName>
        <ecNumber evidence="2">2.7.1.78</ecNumber>
    </recommendedName>
</protein>
<evidence type="ECO:0000256" key="6">
    <source>
        <dbReference type="ARBA" id="ARBA00022840"/>
    </source>
</evidence>
<dbReference type="OrthoDB" id="359472at2157"/>
<dbReference type="PANTHER" id="PTHR12755:SF3">
    <property type="entry name" value="POLYNUCLEOTIDE 5'-HYDROXYL-KINASE NOL9"/>
    <property type="match status" value="1"/>
</dbReference>
<gene>
    <name evidence="11" type="ORF">MetMK1DRAFT_00031040</name>
</gene>
<dbReference type="GO" id="GO:0005524">
    <property type="term" value="F:ATP binding"/>
    <property type="evidence" value="ECO:0007669"/>
    <property type="project" value="UniProtKB-KW"/>
</dbReference>
<keyword evidence="12" id="KW-1185">Reference proteome</keyword>
<dbReference type="GO" id="GO:0051734">
    <property type="term" value="F:ATP-dependent polynucleotide 5'-hydroxyl-kinase activity"/>
    <property type="evidence" value="ECO:0007669"/>
    <property type="project" value="UniProtKB-EC"/>
</dbReference>
<comment type="function">
    <text evidence="7">Polynucleotide kinase that can phosphorylate the 5'-hydroxyl groups of both single-stranded RNA (ssRNA) and single-stranded DNA (ssDNA). Exhibits a strong preference for ssRNA.</text>
</comment>
<evidence type="ECO:0000259" key="10">
    <source>
        <dbReference type="Pfam" id="PF16575"/>
    </source>
</evidence>
<keyword evidence="6" id="KW-0067">ATP-binding</keyword>
<comment type="catalytic activity">
    <reaction evidence="8">
        <text>a 5'-end dephospho-ribonucleoside-RNA + ATP = a 5'-end 5'-phospho-ribonucleoside-RNA + ADP + H(+)</text>
        <dbReference type="Rhea" id="RHEA:54580"/>
        <dbReference type="Rhea" id="RHEA-COMP:13936"/>
        <dbReference type="Rhea" id="RHEA-COMP:15179"/>
        <dbReference type="ChEBI" id="CHEBI:15378"/>
        <dbReference type="ChEBI" id="CHEBI:30616"/>
        <dbReference type="ChEBI" id="CHEBI:138282"/>
        <dbReference type="ChEBI" id="CHEBI:138284"/>
        <dbReference type="ChEBI" id="CHEBI:456216"/>
        <dbReference type="EC" id="2.7.1.78"/>
    </reaction>
</comment>
<evidence type="ECO:0000256" key="5">
    <source>
        <dbReference type="ARBA" id="ARBA00022777"/>
    </source>
</evidence>
<dbReference type="RefSeq" id="WP_009075327.1">
    <property type="nucleotide sequence ID" value="NZ_JH597770.1"/>
</dbReference>
<evidence type="ECO:0000256" key="8">
    <source>
        <dbReference type="ARBA" id="ARBA00044641"/>
    </source>
</evidence>
<dbReference type="STRING" id="671065.MetMK1DRAFT_00031040"/>
<evidence type="ECO:0000313" key="12">
    <source>
        <dbReference type="Proteomes" id="UP000003980"/>
    </source>
</evidence>
<name>H2C935_9CREN</name>
<comment type="catalytic activity">
    <reaction evidence="9">
        <text>a 5'-end dephospho-2'-deoxyribonucleoside-DNA + ATP = a 5'-end 5'-phospho-2'-deoxyribonucleoside-DNA + ADP + H(+)</text>
        <dbReference type="Rhea" id="RHEA:15669"/>
        <dbReference type="Rhea" id="RHEA-COMP:13180"/>
        <dbReference type="Rhea" id="RHEA-COMP:13184"/>
        <dbReference type="ChEBI" id="CHEBI:15378"/>
        <dbReference type="ChEBI" id="CHEBI:30616"/>
        <dbReference type="ChEBI" id="CHEBI:136412"/>
        <dbReference type="ChEBI" id="CHEBI:136416"/>
        <dbReference type="ChEBI" id="CHEBI:456216"/>
        <dbReference type="EC" id="2.7.1.78"/>
    </reaction>
</comment>
<proteinExistence type="predicted"/>
<dbReference type="InterPro" id="IPR032319">
    <property type="entry name" value="CLP1_P"/>
</dbReference>
<dbReference type="Pfam" id="PF16575">
    <property type="entry name" value="CLP1_P"/>
    <property type="match status" value="1"/>
</dbReference>
<organism evidence="11 12">
    <name type="scientific">Metallosphaera yellowstonensis MK1</name>
    <dbReference type="NCBI Taxonomy" id="671065"/>
    <lineage>
        <taxon>Archaea</taxon>
        <taxon>Thermoproteota</taxon>
        <taxon>Thermoprotei</taxon>
        <taxon>Sulfolobales</taxon>
        <taxon>Sulfolobaceae</taxon>
        <taxon>Metallosphaera</taxon>
    </lineage>
</organism>
<dbReference type="HOGENOM" id="CLU_051301_1_0_2"/>
<evidence type="ECO:0000313" key="11">
    <source>
        <dbReference type="EMBL" id="EHP68661.1"/>
    </source>
</evidence>
<dbReference type="EMBL" id="JH597770">
    <property type="protein sequence ID" value="EHP68661.1"/>
    <property type="molecule type" value="Genomic_DNA"/>
</dbReference>
<dbReference type="AlphaFoldDB" id="H2C935"/>
<dbReference type="eggNOG" id="arCOG04127">
    <property type="taxonomic scope" value="Archaea"/>
</dbReference>
<evidence type="ECO:0000256" key="1">
    <source>
        <dbReference type="ARBA" id="ARBA00001968"/>
    </source>
</evidence>
<sequence length="332" mass="37020">MKVPKGEYLVFKGPCNIRAIQGEIKILGLEGEEFSITSDDTFSVSSDKGADIITNCEFITSFPSLGWEGVIEAIASTGGIAIVLGKEDSGKTYLSKSIYNASRKGKFVDMDVGQSTVFLPGFLSTFSGSSLWLNNPLRFAESQFFGDITPSINPKLHLELALKLVKKREDLTVVDTDGWLNGYGRKHKEELINLLDPDFIISMGRGVHVPPGYEERTIRLRTTPRSLFKSREKRAERRRKLFAYYFQNAEKYNVLLEGRRLGIRGSSCLPMDWLDGLLVGLENNGRIVGAGLLSVSSQSILTPCRTFDNYIMGFIALGIDMRERRLNPTLAK</sequence>
<evidence type="ECO:0000256" key="3">
    <source>
        <dbReference type="ARBA" id="ARBA00022679"/>
    </source>
</evidence>
<feature type="domain" description="Clp1 P-loop" evidence="10">
    <location>
        <begin position="85"/>
        <end position="248"/>
    </location>
</feature>
<keyword evidence="5" id="KW-0418">Kinase</keyword>
<evidence type="ECO:0000256" key="9">
    <source>
        <dbReference type="ARBA" id="ARBA00044673"/>
    </source>
</evidence>
<dbReference type="InterPro" id="IPR027417">
    <property type="entry name" value="P-loop_NTPase"/>
</dbReference>
<keyword evidence="3" id="KW-0808">Transferase</keyword>
<dbReference type="GO" id="GO:0006396">
    <property type="term" value="P:RNA processing"/>
    <property type="evidence" value="ECO:0007669"/>
    <property type="project" value="InterPro"/>
</dbReference>
<reference evidence="11 12" key="1">
    <citation type="submission" date="2012-01" db="EMBL/GenBank/DDBJ databases">
        <title>Improved High-Quality Draft sequence of Metallosphaera yellowstonensis MK1.</title>
        <authorList>
            <consortium name="US DOE Joint Genome Institute"/>
            <person name="Lucas S."/>
            <person name="Han J."/>
            <person name="Cheng J.-F."/>
            <person name="Goodwin L."/>
            <person name="Pitluck S."/>
            <person name="Peters L."/>
            <person name="Teshima H."/>
            <person name="Detter J.C."/>
            <person name="Han C."/>
            <person name="Tapia R."/>
            <person name="Land M."/>
            <person name="Hauser L."/>
            <person name="Kyrpides N."/>
            <person name="Kozubal M."/>
            <person name="Macur R.E."/>
            <person name="Jay Z."/>
            <person name="Inskeep W."/>
            <person name="Woyke T."/>
        </authorList>
    </citation>
    <scope>NUCLEOTIDE SEQUENCE [LARGE SCALE GENOMIC DNA]</scope>
    <source>
        <strain evidence="11 12">MK1</strain>
    </source>
</reference>
<comment type="cofactor">
    <cofactor evidence="1">
        <name>a divalent metal cation</name>
        <dbReference type="ChEBI" id="CHEBI:60240"/>
    </cofactor>
</comment>
<dbReference type="EC" id="2.7.1.78" evidence="2"/>
<dbReference type="Gene3D" id="3.40.50.300">
    <property type="entry name" value="P-loop containing nucleotide triphosphate hydrolases"/>
    <property type="match status" value="1"/>
</dbReference>
<dbReference type="Proteomes" id="UP000003980">
    <property type="component" value="Unassembled WGS sequence"/>
</dbReference>
<dbReference type="InterPro" id="IPR045116">
    <property type="entry name" value="Clp1/Grc3"/>
</dbReference>
<evidence type="ECO:0000256" key="2">
    <source>
        <dbReference type="ARBA" id="ARBA00012157"/>
    </source>
</evidence>
<evidence type="ECO:0000256" key="7">
    <source>
        <dbReference type="ARBA" id="ARBA00024737"/>
    </source>
</evidence>
<dbReference type="PANTHER" id="PTHR12755">
    <property type="entry name" value="CLEAVAGE/POLYADENYLATION FACTOR IA SUBUNIT CLP1P"/>
    <property type="match status" value="1"/>
</dbReference>
<keyword evidence="4" id="KW-0547">Nucleotide-binding</keyword>
<evidence type="ECO:0000256" key="4">
    <source>
        <dbReference type="ARBA" id="ARBA00022741"/>
    </source>
</evidence>